<feature type="transmembrane region" description="Helical" evidence="2">
    <location>
        <begin position="106"/>
        <end position="127"/>
    </location>
</feature>
<gene>
    <name evidence="3" type="ORF">LEMA_P072340.1</name>
</gene>
<feature type="region of interest" description="Disordered" evidence="1">
    <location>
        <begin position="140"/>
        <end position="192"/>
    </location>
</feature>
<dbReference type="InParanoid" id="E4ZKD1"/>
<dbReference type="AlphaFoldDB" id="E4ZKD1"/>
<dbReference type="STRING" id="985895.E4ZKD1"/>
<dbReference type="OMA" id="WVGHING"/>
<keyword evidence="4" id="KW-1185">Reference proteome</keyword>
<feature type="compositionally biased region" description="Polar residues" evidence="1">
    <location>
        <begin position="1"/>
        <end position="15"/>
    </location>
</feature>
<organism evidence="4">
    <name type="scientific">Leptosphaeria maculans (strain JN3 / isolate v23.1.3 / race Av1-4-5-6-7-8)</name>
    <name type="common">Blackleg fungus</name>
    <name type="synonym">Phoma lingam</name>
    <dbReference type="NCBI Taxonomy" id="985895"/>
    <lineage>
        <taxon>Eukaryota</taxon>
        <taxon>Fungi</taxon>
        <taxon>Dikarya</taxon>
        <taxon>Ascomycota</taxon>
        <taxon>Pezizomycotina</taxon>
        <taxon>Dothideomycetes</taxon>
        <taxon>Pleosporomycetidae</taxon>
        <taxon>Pleosporales</taxon>
        <taxon>Pleosporineae</taxon>
        <taxon>Leptosphaeriaceae</taxon>
        <taxon>Plenodomus</taxon>
        <taxon>Plenodomus lingam/Leptosphaeria maculans species complex</taxon>
    </lineage>
</organism>
<sequence>MYIDTANANTRSSRPQIIVTPSHVSSPYNNDSETPLLETFVGQDAPPPPTYLEATTPGLYNARLSGEEGARLLSFDGRQARDATFKEEQYRRSFCQQWLKNKWSKMVAGLVISIIVVAILAAILTAGSTRKDKQVRQAAVVGTSSSAQSVTEDTSHVDGYISNNDDDSDRPDLIAIPWPAPTTTSVQPAPPTESKVIFPIRWPSKCGKDYIVKTEEHDFGLAKELVIQEAIHQLDGHYRRVSGWIHVAPAPVGQSPATIQMRLSYAVSPSVNAERIRHTTTPTGLTIGDPSFPDGFDGVRSGSACLGMAVTLYVAPGASLDMFTVASTHMGMQVHNGVNLTVTKSASISLTTGTLDAVAFNSTTLHLKTISGSITGKYLLHDRILVETRSGSVNIDIEPQATTSKSPNPATFIVSSLSGSIRTDFIRKHIPERDYQTYINTTVGSVDGTFIHGSRTEINSVAGLVAADLLPFHSGDHQSEIYTETHSGQTTLTVRSPYRAKKVPLSGLISTHKSTSGRLDVTYPEEWTGVVDGTSLSGALHLQGKELQLVGENDEPGKNHVEAIKGDGGSSLHFDTVSGNCDVKIGRL</sequence>
<evidence type="ECO:0000256" key="2">
    <source>
        <dbReference type="SAM" id="Phobius"/>
    </source>
</evidence>
<evidence type="ECO:0000313" key="4">
    <source>
        <dbReference type="Proteomes" id="UP000002668"/>
    </source>
</evidence>
<proteinExistence type="predicted"/>
<keyword evidence="2" id="KW-0812">Transmembrane</keyword>
<dbReference type="VEuPathDB" id="FungiDB:LEMA_P072340.1"/>
<dbReference type="EMBL" id="FP929072">
    <property type="protein sequence ID" value="CBX91726.1"/>
    <property type="molecule type" value="Genomic_DNA"/>
</dbReference>
<name>E4ZKD1_LEPMJ</name>
<keyword evidence="2" id="KW-0472">Membrane</keyword>
<dbReference type="HOGENOM" id="CLU_034946_0_0_1"/>
<feature type="compositionally biased region" description="Polar residues" evidence="1">
    <location>
        <begin position="142"/>
        <end position="152"/>
    </location>
</feature>
<accession>E4ZKD1</accession>
<evidence type="ECO:0008006" key="5">
    <source>
        <dbReference type="Google" id="ProtNLM"/>
    </source>
</evidence>
<evidence type="ECO:0000313" key="3">
    <source>
        <dbReference type="EMBL" id="CBX91726.1"/>
    </source>
</evidence>
<dbReference type="eggNOG" id="ENOG502S7KB">
    <property type="taxonomic scope" value="Eukaryota"/>
</dbReference>
<dbReference type="OrthoDB" id="3539644at2759"/>
<protein>
    <recommendedName>
        <fullName evidence="5">Adhesin domain-containing protein</fullName>
    </recommendedName>
</protein>
<feature type="region of interest" description="Disordered" evidence="1">
    <location>
        <begin position="1"/>
        <end position="30"/>
    </location>
</feature>
<evidence type="ECO:0000256" key="1">
    <source>
        <dbReference type="SAM" id="MobiDB-lite"/>
    </source>
</evidence>
<dbReference type="Proteomes" id="UP000002668">
    <property type="component" value="Genome"/>
</dbReference>
<reference evidence="4" key="1">
    <citation type="journal article" date="2011" name="Nat. Commun.">
        <title>Effector diversification within compartments of the Leptosphaeria maculans genome affected by Repeat-Induced Point mutations.</title>
        <authorList>
            <person name="Rouxel T."/>
            <person name="Grandaubert J."/>
            <person name="Hane J.K."/>
            <person name="Hoede C."/>
            <person name="van de Wouw A.P."/>
            <person name="Couloux A."/>
            <person name="Dominguez V."/>
            <person name="Anthouard V."/>
            <person name="Bally P."/>
            <person name="Bourras S."/>
            <person name="Cozijnsen A.J."/>
            <person name="Ciuffetti L.M."/>
            <person name="Degrave A."/>
            <person name="Dilmaghani A."/>
            <person name="Duret L."/>
            <person name="Fudal I."/>
            <person name="Goodwin S.B."/>
            <person name="Gout L."/>
            <person name="Glaser N."/>
            <person name="Linglin J."/>
            <person name="Kema G.H.J."/>
            <person name="Lapalu N."/>
            <person name="Lawrence C.B."/>
            <person name="May K."/>
            <person name="Meyer M."/>
            <person name="Ollivier B."/>
            <person name="Poulain J."/>
            <person name="Schoch C.L."/>
            <person name="Simon A."/>
            <person name="Spatafora J.W."/>
            <person name="Stachowiak A."/>
            <person name="Turgeon B.G."/>
            <person name="Tyler B.M."/>
            <person name="Vincent D."/>
            <person name="Weissenbach J."/>
            <person name="Amselem J."/>
            <person name="Quesneville H."/>
            <person name="Oliver R.P."/>
            <person name="Wincker P."/>
            <person name="Balesdent M.-H."/>
            <person name="Howlett B.J."/>
        </authorList>
    </citation>
    <scope>NUCLEOTIDE SEQUENCE [LARGE SCALE GENOMIC DNA]</scope>
    <source>
        <strain evidence="4">JN3 / isolate v23.1.3 / race Av1-4-5-6-7-8</strain>
    </source>
</reference>
<keyword evidence="2" id="KW-1133">Transmembrane helix</keyword>